<organism evidence="11 12">
    <name type="scientific">Peptacetobacter hiranonis (strain DSM 13275 / JCM 10541 / KCTC 15199 / TO-931)</name>
    <name type="common">Clostridium hiranonis</name>
    <dbReference type="NCBI Taxonomy" id="500633"/>
    <lineage>
        <taxon>Bacteria</taxon>
        <taxon>Bacillati</taxon>
        <taxon>Bacillota</taxon>
        <taxon>Clostridia</taxon>
        <taxon>Peptostreptococcales</taxon>
        <taxon>Peptostreptococcaceae</taxon>
        <taxon>Peptacetobacter</taxon>
    </lineage>
</organism>
<evidence type="ECO:0000256" key="3">
    <source>
        <dbReference type="ARBA" id="ARBA00022801"/>
    </source>
</evidence>
<dbReference type="OrthoDB" id="9794717at2"/>
<dbReference type="GO" id="GO:0006629">
    <property type="term" value="P:lipid metabolic process"/>
    <property type="evidence" value="ECO:0007669"/>
    <property type="project" value="UniProtKB-KW"/>
</dbReference>
<evidence type="ECO:0000259" key="10">
    <source>
        <dbReference type="Pfam" id="PF02275"/>
    </source>
</evidence>
<accession>B6FXH3</accession>
<dbReference type="MEROPS" id="C59.951"/>
<evidence type="ECO:0000256" key="7">
    <source>
        <dbReference type="ARBA" id="ARBA00044806"/>
    </source>
</evidence>
<evidence type="ECO:0000256" key="5">
    <source>
        <dbReference type="ARBA" id="ARBA00044769"/>
    </source>
</evidence>
<dbReference type="STRING" id="500633.CLOHIR_00572"/>
<sequence length="324" mass="36837">MCTAITYKTKAHYFGRNFDYDISYGEKVVVTPRNFQFKFRKEGNLKTHYAFIGVAAVIENYPLYYDATNEKGLSIAGLNFPKNAFYNEFIEGKINISPFELIPWLLGSFVTVEEARESLENLNLVNINFNEQLPLSPLHWMISDKNECIVVESVKDGLKIYDNPIGVMTNSPTFDYQMFNLNNYHNISTKDPKNLFSEKVDMDIYSRGMGGIGMPGDLSSMSRFVKAAFTKLNSIAGHSEDESVSQFFHILGSVEQQNGLCDLGNGKYEKTIYSSCCNIDEGIYYYKTYNNSQINAVDMNKENLDSSNLCVYPLINEQNINLVN</sequence>
<evidence type="ECO:0000313" key="11">
    <source>
        <dbReference type="EMBL" id="EEA85758.1"/>
    </source>
</evidence>
<evidence type="ECO:0000256" key="1">
    <source>
        <dbReference type="ARBA" id="ARBA00004860"/>
    </source>
</evidence>
<dbReference type="RefSeq" id="WP_006439501.1">
    <property type="nucleotide sequence ID" value="NZ_DS995355.1"/>
</dbReference>
<dbReference type="EMBL" id="ABWP01000022">
    <property type="protein sequence ID" value="EEA85758.1"/>
    <property type="molecule type" value="Genomic_DNA"/>
</dbReference>
<comment type="caution">
    <text evidence="11">The sequence shown here is derived from an EMBL/GenBank/DDBJ whole genome shotgun (WGS) entry which is preliminary data.</text>
</comment>
<comment type="pathway">
    <text evidence="1">Lipid metabolism; bile acid biosynthesis.</text>
</comment>
<comment type="similarity">
    <text evidence="2">Belongs to the peptidase C59 family.</text>
</comment>
<evidence type="ECO:0000256" key="9">
    <source>
        <dbReference type="ARBA" id="ARBA00048897"/>
    </source>
</evidence>
<evidence type="ECO:0000256" key="8">
    <source>
        <dbReference type="ARBA" id="ARBA00047285"/>
    </source>
</evidence>
<evidence type="ECO:0000256" key="6">
    <source>
        <dbReference type="ARBA" id="ARBA00044804"/>
    </source>
</evidence>
<comment type="catalytic activity">
    <reaction evidence="8">
        <text>cholate + taurine = taurocholate + H2O</text>
        <dbReference type="Rhea" id="RHEA:47108"/>
        <dbReference type="ChEBI" id="CHEBI:15377"/>
        <dbReference type="ChEBI" id="CHEBI:29747"/>
        <dbReference type="ChEBI" id="CHEBI:36257"/>
        <dbReference type="ChEBI" id="CHEBI:507393"/>
    </reaction>
    <physiologicalReaction direction="right-to-left" evidence="8">
        <dbReference type="Rhea" id="RHEA:47110"/>
    </physiologicalReaction>
</comment>
<dbReference type="Pfam" id="PF02275">
    <property type="entry name" value="CBAH"/>
    <property type="match status" value="1"/>
</dbReference>
<dbReference type="HOGENOM" id="CLU_045206_1_1_9"/>
<evidence type="ECO:0000256" key="4">
    <source>
        <dbReference type="ARBA" id="ARBA00023098"/>
    </source>
</evidence>
<comment type="catalytic activity">
    <reaction evidence="9">
        <text>taurodeoxycholate + H2O = deoxycholate + taurine</text>
        <dbReference type="Rhea" id="RHEA:47556"/>
        <dbReference type="ChEBI" id="CHEBI:15377"/>
        <dbReference type="ChEBI" id="CHEBI:23614"/>
        <dbReference type="ChEBI" id="CHEBI:36261"/>
        <dbReference type="ChEBI" id="CHEBI:507393"/>
    </reaction>
    <physiologicalReaction direction="left-to-right" evidence="9">
        <dbReference type="Rhea" id="RHEA:47557"/>
    </physiologicalReaction>
</comment>
<evidence type="ECO:0000313" key="12">
    <source>
        <dbReference type="Proteomes" id="UP000003178"/>
    </source>
</evidence>
<reference evidence="11 12" key="2">
    <citation type="submission" date="2008-10" db="EMBL/GenBank/DDBJ databases">
        <title>Draft genome sequence of Clostridium hiranonis (DSM 13275).</title>
        <authorList>
            <person name="Sudarsanam P."/>
            <person name="Ley R."/>
            <person name="Guruge J."/>
            <person name="Turnbaugh P.J."/>
            <person name="Mahowald M."/>
            <person name="Liep D."/>
            <person name="Gordon J."/>
        </authorList>
    </citation>
    <scope>NUCLEOTIDE SEQUENCE [LARGE SCALE GENOMIC DNA]</scope>
    <source>
        <strain evidence="11 12">DSM 13275</strain>
    </source>
</reference>
<proteinExistence type="inferred from homology"/>
<dbReference type="InterPro" id="IPR047711">
    <property type="entry name" value="CBAH"/>
</dbReference>
<dbReference type="PANTHER" id="PTHR35527">
    <property type="entry name" value="CHOLOYLGLYCINE HYDROLASE"/>
    <property type="match status" value="1"/>
</dbReference>
<dbReference type="PANTHER" id="PTHR35527:SF2">
    <property type="entry name" value="HYDROLASE"/>
    <property type="match status" value="1"/>
</dbReference>
<dbReference type="CDD" id="cd00542">
    <property type="entry name" value="Ntn_PVA"/>
    <property type="match status" value="1"/>
</dbReference>
<dbReference type="InterPro" id="IPR029132">
    <property type="entry name" value="CBAH/NAAA_C"/>
</dbReference>
<dbReference type="AlphaFoldDB" id="B6FXH3"/>
<dbReference type="InterPro" id="IPR029055">
    <property type="entry name" value="Ntn_hydrolases_N"/>
</dbReference>
<dbReference type="InterPro" id="IPR052193">
    <property type="entry name" value="Peptidase_C59"/>
</dbReference>
<keyword evidence="12" id="KW-1185">Reference proteome</keyword>
<keyword evidence="3 11" id="KW-0378">Hydrolase</keyword>
<feature type="domain" description="Choloylglycine hydrolase/NAAA C-terminal" evidence="10">
    <location>
        <begin position="2"/>
        <end position="312"/>
    </location>
</feature>
<dbReference type="Gene3D" id="3.60.60.10">
    <property type="entry name" value="Penicillin V Acylase, Chain A"/>
    <property type="match status" value="1"/>
</dbReference>
<dbReference type="SUPFAM" id="SSF56235">
    <property type="entry name" value="N-terminal nucleophile aminohydrolases (Ntn hydrolases)"/>
    <property type="match status" value="1"/>
</dbReference>
<dbReference type="EC" id="3.5.1.24" evidence="5"/>
<name>B6FXH3_PEPHT</name>
<dbReference type="Proteomes" id="UP000003178">
    <property type="component" value="Unassembled WGS sequence"/>
</dbReference>
<gene>
    <name evidence="11" type="primary">cbh</name>
    <name evidence="11" type="ORF">CLOHIR_00572</name>
</gene>
<evidence type="ECO:0000256" key="2">
    <source>
        <dbReference type="ARBA" id="ARBA00006625"/>
    </source>
</evidence>
<dbReference type="SMR" id="B6FXH3"/>
<protein>
    <recommendedName>
        <fullName evidence="5">choloylglycine hydrolase</fullName>
        <ecNumber evidence="5">3.5.1.24</ecNumber>
    </recommendedName>
    <alternativeName>
        <fullName evidence="6">Bile salt hydrolase</fullName>
    </alternativeName>
    <alternativeName>
        <fullName evidence="7">Choloylglycine hydrolase</fullName>
    </alternativeName>
</protein>
<dbReference type="GO" id="GO:0045302">
    <property type="term" value="F:choloylglycine hydrolase activity"/>
    <property type="evidence" value="ECO:0007669"/>
    <property type="project" value="UniProtKB-EC"/>
</dbReference>
<keyword evidence="4" id="KW-0443">Lipid metabolism</keyword>
<reference evidence="11 12" key="1">
    <citation type="submission" date="2008-09" db="EMBL/GenBank/DDBJ databases">
        <authorList>
            <person name="Fulton L."/>
            <person name="Clifton S."/>
            <person name="Fulton B."/>
            <person name="Xu J."/>
            <person name="Minx P."/>
            <person name="Pepin K.H."/>
            <person name="Johnson M."/>
            <person name="Thiruvilangam P."/>
            <person name="Bhonagiri V."/>
            <person name="Nash W.E."/>
            <person name="Mardis E.R."/>
            <person name="Wilson R.K."/>
        </authorList>
    </citation>
    <scope>NUCLEOTIDE SEQUENCE [LARGE SCALE GENOMIC DNA]</scope>
    <source>
        <strain evidence="11 12">DSM 13275</strain>
    </source>
</reference>
<dbReference type="eggNOG" id="COG3049">
    <property type="taxonomic scope" value="Bacteria"/>
</dbReference>
<dbReference type="NCBIfam" id="NF038245">
    <property type="entry name" value="bile_salt_hydro"/>
    <property type="match status" value="1"/>
</dbReference>